<organism evidence="2 3">
    <name type="scientific">Bursaphelenchus xylophilus</name>
    <name type="common">Pinewood nematode worm</name>
    <name type="synonym">Aphelenchoides xylophilus</name>
    <dbReference type="NCBI Taxonomy" id="6326"/>
    <lineage>
        <taxon>Eukaryota</taxon>
        <taxon>Metazoa</taxon>
        <taxon>Ecdysozoa</taxon>
        <taxon>Nematoda</taxon>
        <taxon>Chromadorea</taxon>
        <taxon>Rhabditida</taxon>
        <taxon>Tylenchina</taxon>
        <taxon>Tylenchomorpha</taxon>
        <taxon>Aphelenchoidea</taxon>
        <taxon>Aphelenchoididae</taxon>
        <taxon>Bursaphelenchus</taxon>
    </lineage>
</organism>
<protein>
    <submittedName>
        <fullName evidence="3">Phlebovirus glycoprotein G2 fusion domain-containing protein</fullName>
    </submittedName>
</protein>
<feature type="compositionally biased region" description="Polar residues" evidence="1">
    <location>
        <begin position="76"/>
        <end position="86"/>
    </location>
</feature>
<feature type="compositionally biased region" description="Polar residues" evidence="1">
    <location>
        <begin position="94"/>
        <end position="111"/>
    </location>
</feature>
<evidence type="ECO:0000313" key="3">
    <source>
        <dbReference type="WBParaSite" id="BXY_0207100.1"/>
    </source>
</evidence>
<dbReference type="WBParaSite" id="BXY_0207100.1">
    <property type="protein sequence ID" value="BXY_0207100.1"/>
    <property type="gene ID" value="BXY_0207100"/>
</dbReference>
<reference evidence="3" key="1">
    <citation type="submission" date="2016-11" db="UniProtKB">
        <authorList>
            <consortium name="WormBaseParasite"/>
        </authorList>
    </citation>
    <scope>IDENTIFICATION</scope>
</reference>
<sequence>MDQLLLSFQNETLQASIQQNIGLLLHIGMKDVKVTHRIHNTGCTGKIEQELTGCHSCHQAAQLTLNCHSTRFTTACQPSPETTKSMESPKISRKSASSAPAVNITHGSVSGTKPHIRSLAGSRFSDSASDHIWQEIAQNHTKCQRCPTRAHHILLCPRLTEDEQASLRETFNRLLQERYH</sequence>
<dbReference type="AlphaFoldDB" id="A0A1I7RMY5"/>
<proteinExistence type="predicted"/>
<dbReference type="Gene3D" id="2.60.40.3770">
    <property type="match status" value="1"/>
</dbReference>
<evidence type="ECO:0000313" key="2">
    <source>
        <dbReference type="Proteomes" id="UP000095284"/>
    </source>
</evidence>
<feature type="region of interest" description="Disordered" evidence="1">
    <location>
        <begin position="76"/>
        <end position="114"/>
    </location>
</feature>
<dbReference type="Proteomes" id="UP000095284">
    <property type="component" value="Unplaced"/>
</dbReference>
<name>A0A1I7RMY5_BURXY</name>
<evidence type="ECO:0000256" key="1">
    <source>
        <dbReference type="SAM" id="MobiDB-lite"/>
    </source>
</evidence>
<accession>A0A1I7RMY5</accession>